<dbReference type="OrthoDB" id="415825at2759"/>
<reference evidence="5" key="1">
    <citation type="journal article" date="2020" name="Stud. Mycol.">
        <title>101 Dothideomycetes genomes: a test case for predicting lifestyles and emergence of pathogens.</title>
        <authorList>
            <person name="Haridas S."/>
            <person name="Albert R."/>
            <person name="Binder M."/>
            <person name="Bloem J."/>
            <person name="Labutti K."/>
            <person name="Salamov A."/>
            <person name="Andreopoulos B."/>
            <person name="Baker S."/>
            <person name="Barry K."/>
            <person name="Bills G."/>
            <person name="Bluhm B."/>
            <person name="Cannon C."/>
            <person name="Castanera R."/>
            <person name="Culley D."/>
            <person name="Daum C."/>
            <person name="Ezra D."/>
            <person name="Gonzalez J."/>
            <person name="Henrissat B."/>
            <person name="Kuo A."/>
            <person name="Liang C."/>
            <person name="Lipzen A."/>
            <person name="Lutzoni F."/>
            <person name="Magnuson J."/>
            <person name="Mondo S."/>
            <person name="Nolan M."/>
            <person name="Ohm R."/>
            <person name="Pangilinan J."/>
            <person name="Park H.-J."/>
            <person name="Ramirez L."/>
            <person name="Alfaro M."/>
            <person name="Sun H."/>
            <person name="Tritt A."/>
            <person name="Yoshinaga Y."/>
            <person name="Zwiers L.-H."/>
            <person name="Turgeon B."/>
            <person name="Goodwin S."/>
            <person name="Spatafora J."/>
            <person name="Crous P."/>
            <person name="Grigoriev I."/>
        </authorList>
    </citation>
    <scope>NUCLEOTIDE SEQUENCE</scope>
    <source>
        <strain evidence="5">CBS 130266</strain>
    </source>
</reference>
<dbReference type="InterPro" id="IPR006094">
    <property type="entry name" value="Oxid_FAD_bind_N"/>
</dbReference>
<feature type="domain" description="FAD-binding PCMH-type" evidence="4">
    <location>
        <begin position="111"/>
        <end position="294"/>
    </location>
</feature>
<keyword evidence="3" id="KW-0732">Signal</keyword>
<sequence>MRSFKWCSLLLIGLRGTTAAQSQIAKVYPSDDNYPKPSDWAQFNSTISGKLIAAALPAAACYQGNYNAEKCSTTIRWEYYGSEEDPLLVKVPWWSGLTCLAKVNATGTCTLGNYPSYVVNASSTEIVSQALQFANKWNLRVVIKDTGDDFLRRNVGYGSLSIWTHHFKGISFEENWIPTAGPAAPPRSAVVFGSGYMVKDLYAAADKNNKFVTAGTYGSVGAGGGWLQGGGHGFFTNRHGLGVDNVLEFEVVLPNGKIVIVNNGSYQDLFFALRGGGGGTWGVVTKVTFKTHEVETTNAMRITVTSNNQTLAKWANGMAYLMSTMPSWADFGLSSYPVMDKRYFDGIFMAPRRTMEEIGGFITPIADQLHEIGFNVTLRNTTSETYRWQVGNNRVPNPGAPPQLFGREGLADRDRVEKILAYLFERDDFTEPYCLGSGALPASKEDTGLNPAWRKTILHFSILPPKQGDAKTVPMVQRAYRRVQDDVEASIEKISVGSAAYFNEASYLEPEWQKTFWGSNYPRLLEVKRKYDPNNTLWCSPCVGSEVFIVKDDRKLYYSQ</sequence>
<keyword evidence="6" id="KW-1185">Reference proteome</keyword>
<comment type="similarity">
    <text evidence="1">Belongs to the oxygen-dependent FAD-linked oxidoreductase family.</text>
</comment>
<organism evidence="5 6">
    <name type="scientific">Tothia fuscella</name>
    <dbReference type="NCBI Taxonomy" id="1048955"/>
    <lineage>
        <taxon>Eukaryota</taxon>
        <taxon>Fungi</taxon>
        <taxon>Dikarya</taxon>
        <taxon>Ascomycota</taxon>
        <taxon>Pezizomycotina</taxon>
        <taxon>Dothideomycetes</taxon>
        <taxon>Pleosporomycetidae</taxon>
        <taxon>Venturiales</taxon>
        <taxon>Cylindrosympodiaceae</taxon>
        <taxon>Tothia</taxon>
    </lineage>
</organism>
<name>A0A9P4NRE6_9PEZI</name>
<gene>
    <name evidence="5" type="ORF">EJ08DRAFT_716038</name>
</gene>
<dbReference type="Gene3D" id="3.30.465.10">
    <property type="match status" value="2"/>
</dbReference>
<dbReference type="Proteomes" id="UP000800235">
    <property type="component" value="Unassembled WGS sequence"/>
</dbReference>
<dbReference type="GO" id="GO:0016491">
    <property type="term" value="F:oxidoreductase activity"/>
    <property type="evidence" value="ECO:0007669"/>
    <property type="project" value="UniProtKB-KW"/>
</dbReference>
<evidence type="ECO:0000259" key="4">
    <source>
        <dbReference type="PROSITE" id="PS51387"/>
    </source>
</evidence>
<feature type="signal peptide" evidence="3">
    <location>
        <begin position="1"/>
        <end position="19"/>
    </location>
</feature>
<evidence type="ECO:0000313" key="5">
    <source>
        <dbReference type="EMBL" id="KAF2429944.1"/>
    </source>
</evidence>
<dbReference type="Pfam" id="PF01565">
    <property type="entry name" value="FAD_binding_4"/>
    <property type="match status" value="1"/>
</dbReference>
<dbReference type="InterPro" id="IPR050432">
    <property type="entry name" value="FAD-linked_Oxidoreductases_BP"/>
</dbReference>
<dbReference type="Pfam" id="PF08031">
    <property type="entry name" value="BBE"/>
    <property type="match status" value="1"/>
</dbReference>
<dbReference type="PROSITE" id="PS51387">
    <property type="entry name" value="FAD_PCMH"/>
    <property type="match status" value="1"/>
</dbReference>
<dbReference type="InterPro" id="IPR016166">
    <property type="entry name" value="FAD-bd_PCMH"/>
</dbReference>
<dbReference type="EMBL" id="MU007042">
    <property type="protein sequence ID" value="KAF2429944.1"/>
    <property type="molecule type" value="Genomic_DNA"/>
</dbReference>
<dbReference type="PANTHER" id="PTHR13878">
    <property type="entry name" value="GULONOLACTONE OXIDASE"/>
    <property type="match status" value="1"/>
</dbReference>
<dbReference type="InterPro" id="IPR036318">
    <property type="entry name" value="FAD-bd_PCMH-like_sf"/>
</dbReference>
<evidence type="ECO:0000256" key="3">
    <source>
        <dbReference type="SAM" id="SignalP"/>
    </source>
</evidence>
<keyword evidence="2" id="KW-0560">Oxidoreductase</keyword>
<evidence type="ECO:0000313" key="6">
    <source>
        <dbReference type="Proteomes" id="UP000800235"/>
    </source>
</evidence>
<dbReference type="GO" id="GO:0071949">
    <property type="term" value="F:FAD binding"/>
    <property type="evidence" value="ECO:0007669"/>
    <property type="project" value="InterPro"/>
</dbReference>
<dbReference type="InterPro" id="IPR016169">
    <property type="entry name" value="FAD-bd_PCMH_sub2"/>
</dbReference>
<evidence type="ECO:0000256" key="1">
    <source>
        <dbReference type="ARBA" id="ARBA00005466"/>
    </source>
</evidence>
<evidence type="ECO:0000256" key="2">
    <source>
        <dbReference type="ARBA" id="ARBA00023002"/>
    </source>
</evidence>
<feature type="chain" id="PRO_5040221994" evidence="3">
    <location>
        <begin position="20"/>
        <end position="560"/>
    </location>
</feature>
<dbReference type="AlphaFoldDB" id="A0A9P4NRE6"/>
<dbReference type="PANTHER" id="PTHR13878:SF91">
    <property type="entry name" value="FAD BINDING DOMAIN PROTEIN (AFU_ORTHOLOGUE AFUA_6G12070)-RELATED"/>
    <property type="match status" value="1"/>
</dbReference>
<dbReference type="InterPro" id="IPR012951">
    <property type="entry name" value="BBE"/>
</dbReference>
<comment type="caution">
    <text evidence="5">The sequence shown here is derived from an EMBL/GenBank/DDBJ whole genome shotgun (WGS) entry which is preliminary data.</text>
</comment>
<dbReference type="SUPFAM" id="SSF56176">
    <property type="entry name" value="FAD-binding/transporter-associated domain-like"/>
    <property type="match status" value="1"/>
</dbReference>
<accession>A0A9P4NRE6</accession>
<protein>
    <submittedName>
        <fullName evidence="5">FAD-binding domain-containing protein</fullName>
    </submittedName>
</protein>
<proteinExistence type="inferred from homology"/>